<feature type="compositionally biased region" description="Basic and acidic residues" evidence="1">
    <location>
        <begin position="168"/>
        <end position="184"/>
    </location>
</feature>
<dbReference type="RefSeq" id="XP_002112540.1">
    <property type="nucleotide sequence ID" value="XM_002112504.1"/>
</dbReference>
<feature type="compositionally biased region" description="Polar residues" evidence="1">
    <location>
        <begin position="338"/>
        <end position="358"/>
    </location>
</feature>
<dbReference type="GeneID" id="6753753"/>
<feature type="compositionally biased region" description="Low complexity" evidence="1">
    <location>
        <begin position="286"/>
        <end position="297"/>
    </location>
</feature>
<feature type="compositionally biased region" description="Basic and acidic residues" evidence="1">
    <location>
        <begin position="115"/>
        <end position="128"/>
    </location>
</feature>
<feature type="region of interest" description="Disordered" evidence="1">
    <location>
        <begin position="485"/>
        <end position="532"/>
    </location>
</feature>
<gene>
    <name evidence="2" type="ORF">TRIADDRAFT_56666</name>
</gene>
<feature type="compositionally biased region" description="Basic residues" evidence="1">
    <location>
        <begin position="155"/>
        <end position="167"/>
    </location>
</feature>
<feature type="compositionally biased region" description="Low complexity" evidence="1">
    <location>
        <begin position="234"/>
        <end position="247"/>
    </location>
</feature>
<feature type="compositionally biased region" description="Polar residues" evidence="1">
    <location>
        <begin position="401"/>
        <end position="410"/>
    </location>
</feature>
<dbReference type="Proteomes" id="UP000009022">
    <property type="component" value="Unassembled WGS sequence"/>
</dbReference>
<evidence type="ECO:0000313" key="3">
    <source>
        <dbReference type="Proteomes" id="UP000009022"/>
    </source>
</evidence>
<feature type="compositionally biased region" description="Polar residues" evidence="1">
    <location>
        <begin position="495"/>
        <end position="522"/>
    </location>
</feature>
<dbReference type="EMBL" id="DS985245">
    <property type="protein sequence ID" value="EDV24650.1"/>
    <property type="molecule type" value="Genomic_DNA"/>
</dbReference>
<protein>
    <submittedName>
        <fullName evidence="2">Uncharacterized protein</fullName>
    </submittedName>
</protein>
<dbReference type="CTD" id="6753753"/>
<evidence type="ECO:0000256" key="1">
    <source>
        <dbReference type="SAM" id="MobiDB-lite"/>
    </source>
</evidence>
<feature type="compositionally biased region" description="Low complexity" evidence="1">
    <location>
        <begin position="191"/>
        <end position="202"/>
    </location>
</feature>
<feature type="compositionally biased region" description="Low complexity" evidence="1">
    <location>
        <begin position="359"/>
        <end position="372"/>
    </location>
</feature>
<organism evidence="2 3">
    <name type="scientific">Trichoplax adhaerens</name>
    <name type="common">Trichoplax reptans</name>
    <dbReference type="NCBI Taxonomy" id="10228"/>
    <lineage>
        <taxon>Eukaryota</taxon>
        <taxon>Metazoa</taxon>
        <taxon>Placozoa</taxon>
        <taxon>Uniplacotomia</taxon>
        <taxon>Trichoplacea</taxon>
        <taxon>Trichoplacidae</taxon>
        <taxon>Trichoplax</taxon>
    </lineage>
</organism>
<accession>B3RW91</accession>
<feature type="compositionally biased region" description="Basic and acidic residues" evidence="1">
    <location>
        <begin position="378"/>
        <end position="394"/>
    </location>
</feature>
<sequence length="713" mass="78821">MSSHDSGITDAYGEDNEDKMFGDETSNDNAKNDVPWRMHYTSNDNEEKNTALRKDSVGEIDNADVWKTSNSKLDKEINCETSDQLVQITRAKSRHDLDSSLVTAATAQSSLPEATDSKKYLDKADNKADQQCGTNKIPWNTSSVVAHTTQEHKTQKSKLLKKNKKSAVKKDASHQQKGKNDHSIEAMGKQETTISTAIESSSKINKDRQKSLQQPFSTAKDTDNSKALQAVAESPSSSSSHPIGSNPNVDKSASTHFNKDIDNPPNKANTKKSKMTTQHQSKPVYNNKANSNKSINIEKQSVNRDGKQTKKGPASHADPSNSVLANKKMSQELKQKHANTNIQESSISPSNNMQSKAITTASSSSFNNSTESYAQSFSRERHDDSSNRKSDITHNEFYLSSVGNLGSTSPDDARHAGNDGHRYNNDDVGISGKSISYRPSSIPSRHSAFTSYRPHSASPHYASREALQKVPQNISTENQVDNYAGHWNTPLVPSFDQSSPPRLSVNENTSINNQPVNRNSINHGAPPMLSTLPHSMGASLQYYDKAIIDVQCSAAPPTTLTSRSDYEHPPQRLSAGVAIQPRSNWRSHDSHRYQNWSADAGDDYSAVSDDRYGSWPNSNRSPSYPNNVAPYVNNYQYYAPPASQHDNNWPNVNERQLQQSEEDTSSSWAASFMEDLNKDDSTSSSGEKSIVDYNPLNYFGNSIWAPKDDKSLF</sequence>
<dbReference type="InParanoid" id="B3RW91"/>
<reference evidence="2 3" key="1">
    <citation type="journal article" date="2008" name="Nature">
        <title>The Trichoplax genome and the nature of placozoans.</title>
        <authorList>
            <person name="Srivastava M."/>
            <person name="Begovic E."/>
            <person name="Chapman J."/>
            <person name="Putnam N.H."/>
            <person name="Hellsten U."/>
            <person name="Kawashima T."/>
            <person name="Kuo A."/>
            <person name="Mitros T."/>
            <person name="Salamov A."/>
            <person name="Carpenter M.L."/>
            <person name="Signorovitch A.Y."/>
            <person name="Moreno M.A."/>
            <person name="Kamm K."/>
            <person name="Grimwood J."/>
            <person name="Schmutz J."/>
            <person name="Shapiro H."/>
            <person name="Grigoriev I.V."/>
            <person name="Buss L.W."/>
            <person name="Schierwater B."/>
            <person name="Dellaporta S.L."/>
            <person name="Rokhsar D.S."/>
        </authorList>
    </citation>
    <scope>NUCLEOTIDE SEQUENCE [LARGE SCALE GENOMIC DNA]</scope>
    <source>
        <strain evidence="2 3">Grell-BS-1999</strain>
    </source>
</reference>
<feature type="compositionally biased region" description="Basic and acidic residues" evidence="1">
    <location>
        <begin position="45"/>
        <end position="57"/>
    </location>
</feature>
<feature type="compositionally biased region" description="Polar residues" evidence="1">
    <location>
        <begin position="129"/>
        <end position="148"/>
    </location>
</feature>
<dbReference type="KEGG" id="tad:TRIADDRAFT_56666"/>
<feature type="compositionally biased region" description="Low complexity" evidence="1">
    <location>
        <begin position="434"/>
        <end position="447"/>
    </location>
</feature>
<feature type="region of interest" description="Disordered" evidence="1">
    <location>
        <begin position="104"/>
        <end position="461"/>
    </location>
</feature>
<dbReference type="HOGENOM" id="CLU_387500_0_0_1"/>
<keyword evidence="3" id="KW-1185">Reference proteome</keyword>
<feature type="compositionally biased region" description="Polar residues" evidence="1">
    <location>
        <begin position="275"/>
        <end position="284"/>
    </location>
</feature>
<proteinExistence type="predicted"/>
<feature type="region of interest" description="Disordered" evidence="1">
    <location>
        <begin position="1"/>
        <end position="58"/>
    </location>
</feature>
<feature type="compositionally biased region" description="Basic and acidic residues" evidence="1">
    <location>
        <begin position="411"/>
        <end position="425"/>
    </location>
</feature>
<dbReference type="AlphaFoldDB" id="B3RW91"/>
<evidence type="ECO:0000313" key="2">
    <source>
        <dbReference type="EMBL" id="EDV24650.1"/>
    </source>
</evidence>
<name>B3RW91_TRIAD</name>